<feature type="transmembrane region" description="Helical" evidence="5">
    <location>
        <begin position="382"/>
        <end position="402"/>
    </location>
</feature>
<name>A0A836CPE2_9STRA</name>
<dbReference type="AlphaFoldDB" id="A0A836CPE2"/>
<proteinExistence type="predicted"/>
<dbReference type="PANTHER" id="PTHR23121:SF9">
    <property type="entry name" value="SODIUM-DEPENDENT GLUCOSE TRANSPORTER 1"/>
    <property type="match status" value="1"/>
</dbReference>
<sequence>MAPFADEESGQEHAPLHASERAPLLPSAAVKAPPPSSGIESDRTRHMLGAAYMVAMGMCGVVLVALGSTLEELAEHCGRVSTTIGSVFIARGFGAVFGAVASAQLYRAFHGNTVIVWALLALSALLLWLPYVTNVWALHGAFLCLGLCTAVTDTGCQIMTRRAHGCRAGPWLGANTVAFGLSGALVPCISYATDRLIIQYALMSAMGVSAAIAFIALPTPEKQRGFIGKRPPPPPVTVGGSSGGSGLRGFVYLYRIEFTIGFMIFWLIGGKVGATAYLTQYVADTGIIPDARAPLLIAVLWLAITVGRILGIQAQRTITLSKLHKQCAGLFIGGAAAAALPLVLLHSAAALWIAVALYGTLNGPCVGYCYDLNNRITFPSETGMSIVMFGLNCGSSFIPFAISGLWDATQWPSILFVFLVVSHLLPFPALLTARRLHTKSLKGVA</sequence>
<organism evidence="6 7">
    <name type="scientific">Tribonema minus</name>
    <dbReference type="NCBI Taxonomy" id="303371"/>
    <lineage>
        <taxon>Eukaryota</taxon>
        <taxon>Sar</taxon>
        <taxon>Stramenopiles</taxon>
        <taxon>Ochrophyta</taxon>
        <taxon>PX clade</taxon>
        <taxon>Xanthophyceae</taxon>
        <taxon>Tribonematales</taxon>
        <taxon>Tribonemataceae</taxon>
        <taxon>Tribonema</taxon>
    </lineage>
</organism>
<dbReference type="Gene3D" id="1.20.1250.20">
    <property type="entry name" value="MFS general substrate transporter like domains"/>
    <property type="match status" value="1"/>
</dbReference>
<evidence type="ECO:0000256" key="3">
    <source>
        <dbReference type="ARBA" id="ARBA00023136"/>
    </source>
</evidence>
<feature type="transmembrane region" description="Helical" evidence="5">
    <location>
        <begin position="258"/>
        <end position="279"/>
    </location>
</feature>
<feature type="transmembrane region" description="Helical" evidence="5">
    <location>
        <begin position="291"/>
        <end position="311"/>
    </location>
</feature>
<evidence type="ECO:0000256" key="2">
    <source>
        <dbReference type="ARBA" id="ARBA00022989"/>
    </source>
</evidence>
<dbReference type="InterPro" id="IPR036259">
    <property type="entry name" value="MFS_trans_sf"/>
</dbReference>
<gene>
    <name evidence="6" type="ORF">JKP88DRAFT_190917</name>
</gene>
<feature type="transmembrane region" description="Helical" evidence="5">
    <location>
        <begin position="414"/>
        <end position="433"/>
    </location>
</feature>
<evidence type="ECO:0000313" key="6">
    <source>
        <dbReference type="EMBL" id="KAG5192668.1"/>
    </source>
</evidence>
<feature type="transmembrane region" description="Helical" evidence="5">
    <location>
        <begin position="171"/>
        <end position="192"/>
    </location>
</feature>
<dbReference type="PANTHER" id="PTHR23121">
    <property type="entry name" value="SODIUM-DEPENDENT GLUCOSE TRANSPORTER 1"/>
    <property type="match status" value="1"/>
</dbReference>
<keyword evidence="7" id="KW-1185">Reference proteome</keyword>
<feature type="transmembrane region" description="Helical" evidence="5">
    <location>
        <begin position="350"/>
        <end position="370"/>
    </location>
</feature>
<feature type="compositionally biased region" description="Basic and acidic residues" evidence="4">
    <location>
        <begin position="10"/>
        <end position="20"/>
    </location>
</feature>
<keyword evidence="1 5" id="KW-0812">Transmembrane</keyword>
<feature type="transmembrane region" description="Helical" evidence="5">
    <location>
        <begin position="323"/>
        <end position="344"/>
    </location>
</feature>
<evidence type="ECO:0000256" key="5">
    <source>
        <dbReference type="SAM" id="Phobius"/>
    </source>
</evidence>
<keyword evidence="3 5" id="KW-0472">Membrane</keyword>
<comment type="caution">
    <text evidence="6">The sequence shown here is derived from an EMBL/GenBank/DDBJ whole genome shotgun (WGS) entry which is preliminary data.</text>
</comment>
<feature type="transmembrane region" description="Helical" evidence="5">
    <location>
        <begin position="82"/>
        <end position="102"/>
    </location>
</feature>
<evidence type="ECO:0000256" key="1">
    <source>
        <dbReference type="ARBA" id="ARBA00022692"/>
    </source>
</evidence>
<dbReference type="SUPFAM" id="SSF103473">
    <property type="entry name" value="MFS general substrate transporter"/>
    <property type="match status" value="1"/>
</dbReference>
<dbReference type="InterPro" id="IPR011701">
    <property type="entry name" value="MFS"/>
</dbReference>
<evidence type="ECO:0000313" key="7">
    <source>
        <dbReference type="Proteomes" id="UP000664859"/>
    </source>
</evidence>
<accession>A0A836CPE2</accession>
<feature type="transmembrane region" description="Helical" evidence="5">
    <location>
        <begin position="198"/>
        <end position="217"/>
    </location>
</feature>
<dbReference type="OrthoDB" id="188328at2759"/>
<feature type="region of interest" description="Disordered" evidence="4">
    <location>
        <begin position="1"/>
        <end position="20"/>
    </location>
</feature>
<protein>
    <submittedName>
        <fullName evidence="6">Major facilitator superfamily domain-containing protein</fullName>
    </submittedName>
</protein>
<reference evidence="6" key="1">
    <citation type="submission" date="2021-02" db="EMBL/GenBank/DDBJ databases">
        <title>First Annotated Genome of the Yellow-green Alga Tribonema minus.</title>
        <authorList>
            <person name="Mahan K.M."/>
        </authorList>
    </citation>
    <scope>NUCLEOTIDE SEQUENCE</scope>
    <source>
        <strain evidence="6">UTEX B ZZ1240</strain>
    </source>
</reference>
<feature type="transmembrane region" description="Helical" evidence="5">
    <location>
        <begin position="114"/>
        <end position="131"/>
    </location>
</feature>
<evidence type="ECO:0000256" key="4">
    <source>
        <dbReference type="SAM" id="MobiDB-lite"/>
    </source>
</evidence>
<dbReference type="GO" id="GO:0022857">
    <property type="term" value="F:transmembrane transporter activity"/>
    <property type="evidence" value="ECO:0007669"/>
    <property type="project" value="InterPro"/>
</dbReference>
<feature type="transmembrane region" description="Helical" evidence="5">
    <location>
        <begin position="137"/>
        <end position="159"/>
    </location>
</feature>
<dbReference type="Proteomes" id="UP000664859">
    <property type="component" value="Unassembled WGS sequence"/>
</dbReference>
<dbReference type="Pfam" id="PF07690">
    <property type="entry name" value="MFS_1"/>
    <property type="match status" value="1"/>
</dbReference>
<keyword evidence="2 5" id="KW-1133">Transmembrane helix</keyword>
<feature type="transmembrane region" description="Helical" evidence="5">
    <location>
        <begin position="50"/>
        <end position="70"/>
    </location>
</feature>
<dbReference type="EMBL" id="JAFCMP010000003">
    <property type="protein sequence ID" value="KAG5192668.1"/>
    <property type="molecule type" value="Genomic_DNA"/>
</dbReference>